<evidence type="ECO:0000313" key="2">
    <source>
        <dbReference type="EMBL" id="ASN25319.1"/>
    </source>
</evidence>
<protein>
    <submittedName>
        <fullName evidence="2">Uncharacterized protein</fullName>
    </submittedName>
</protein>
<name>A0A221NZ95_9ACTN</name>
<sequence length="107" mass="11350">MVYFLAPVSAAFAVVTLSTALLVRRDRRRAGAYRVLGSPGANGGLVWRTDSETETIRAFTAPAAQRASGPRSPGGADRGPGGCPFAARRLYRDRTSEPETGAERARA</sequence>
<gene>
    <name evidence="2" type="ORF">LK07_16255</name>
</gene>
<organism evidence="2 3">
    <name type="scientific">Streptomyces pluripotens</name>
    <dbReference type="NCBI Taxonomy" id="1355015"/>
    <lineage>
        <taxon>Bacteria</taxon>
        <taxon>Bacillati</taxon>
        <taxon>Actinomycetota</taxon>
        <taxon>Actinomycetes</taxon>
        <taxon>Kitasatosporales</taxon>
        <taxon>Streptomycetaceae</taxon>
        <taxon>Streptomyces</taxon>
    </lineage>
</organism>
<dbReference type="Proteomes" id="UP000031501">
    <property type="component" value="Chromosome"/>
</dbReference>
<feature type="compositionally biased region" description="Basic and acidic residues" evidence="1">
    <location>
        <begin position="90"/>
        <end position="107"/>
    </location>
</feature>
<keyword evidence="3" id="KW-1185">Reference proteome</keyword>
<dbReference type="AlphaFoldDB" id="A0A221NZ95"/>
<accession>A0A221NZ95</accession>
<evidence type="ECO:0000313" key="3">
    <source>
        <dbReference type="Proteomes" id="UP000031501"/>
    </source>
</evidence>
<feature type="region of interest" description="Disordered" evidence="1">
    <location>
        <begin position="61"/>
        <end position="107"/>
    </location>
</feature>
<dbReference type="KEGG" id="splu:LK06_015120"/>
<reference evidence="2" key="1">
    <citation type="submission" date="2017-07" db="EMBL/GenBank/DDBJ databases">
        <title>Genome sequence of Streptomyces pluripotens MUSC 137T.</title>
        <authorList>
            <person name="Ser H.-L."/>
            <person name="Lee L.-H."/>
        </authorList>
    </citation>
    <scope>NUCLEOTIDE SEQUENCE [LARGE SCALE GENOMIC DNA]</scope>
    <source>
        <strain evidence="2">MUSC 137</strain>
    </source>
</reference>
<proteinExistence type="predicted"/>
<evidence type="ECO:0000256" key="1">
    <source>
        <dbReference type="SAM" id="MobiDB-lite"/>
    </source>
</evidence>
<dbReference type="EMBL" id="CP022433">
    <property type="protein sequence ID" value="ASN25319.1"/>
    <property type="molecule type" value="Genomic_DNA"/>
</dbReference>